<protein>
    <submittedName>
        <fullName evidence="1">Uncharacterized protein</fullName>
    </submittedName>
</protein>
<dbReference type="Proteomes" id="UP000036356">
    <property type="component" value="Unassembled WGS sequence"/>
</dbReference>
<keyword evidence="2" id="KW-1185">Reference proteome</keyword>
<organism evidence="1 2">
    <name type="scientific">Desulfosporosinus acididurans</name>
    <dbReference type="NCBI Taxonomy" id="476652"/>
    <lineage>
        <taxon>Bacteria</taxon>
        <taxon>Bacillati</taxon>
        <taxon>Bacillota</taxon>
        <taxon>Clostridia</taxon>
        <taxon>Eubacteriales</taxon>
        <taxon>Desulfitobacteriaceae</taxon>
        <taxon>Desulfosporosinus</taxon>
    </lineage>
</organism>
<accession>A0A0J1FTG7</accession>
<proteinExistence type="predicted"/>
<sequence length="92" mass="9870">MERIDLNMPGDSLYTGALKINAAFDEIEAALALKIEAQNQPNGSVVIPIGGGFKCRYNARDSSVDIEFSGSGIPYLKSDTTFVGTRTDVEVV</sequence>
<dbReference type="PATRIC" id="fig|476652.3.peg.1474"/>
<gene>
    <name evidence="1" type="ORF">DEAC_c14370</name>
</gene>
<reference evidence="1 2" key="1">
    <citation type="submission" date="2015-06" db="EMBL/GenBank/DDBJ databases">
        <title>Draft genome of the moderately acidophilic sulfate reducer Candidatus Desulfosporosinus acididurans strain M1.</title>
        <authorList>
            <person name="Poehlein A."/>
            <person name="Petzsch P."/>
            <person name="Johnson B.D."/>
            <person name="Schloemann M."/>
            <person name="Daniel R."/>
            <person name="Muehling M."/>
        </authorList>
    </citation>
    <scope>NUCLEOTIDE SEQUENCE [LARGE SCALE GENOMIC DNA]</scope>
    <source>
        <strain evidence="1 2">M1</strain>
    </source>
</reference>
<dbReference type="EMBL" id="LDZY01000004">
    <property type="protein sequence ID" value="KLU66769.1"/>
    <property type="molecule type" value="Genomic_DNA"/>
</dbReference>
<dbReference type="RefSeq" id="WP_047809301.1">
    <property type="nucleotide sequence ID" value="NZ_LDZY01000004.1"/>
</dbReference>
<dbReference type="STRING" id="476652.DEAC_c14370"/>
<evidence type="ECO:0000313" key="2">
    <source>
        <dbReference type="Proteomes" id="UP000036356"/>
    </source>
</evidence>
<evidence type="ECO:0000313" key="1">
    <source>
        <dbReference type="EMBL" id="KLU66769.1"/>
    </source>
</evidence>
<name>A0A0J1FTG7_9FIRM</name>
<dbReference type="AlphaFoldDB" id="A0A0J1FTG7"/>
<comment type="caution">
    <text evidence="1">The sequence shown here is derived from an EMBL/GenBank/DDBJ whole genome shotgun (WGS) entry which is preliminary data.</text>
</comment>